<dbReference type="AlphaFoldDB" id="A0A803NFH8"/>
<dbReference type="Proteomes" id="UP000596661">
    <property type="component" value="Chromosome 1"/>
</dbReference>
<feature type="compositionally biased region" description="Basic and acidic residues" evidence="1">
    <location>
        <begin position="59"/>
        <end position="84"/>
    </location>
</feature>
<reference evidence="2" key="2">
    <citation type="submission" date="2021-03" db="UniProtKB">
        <authorList>
            <consortium name="EnsemblPlants"/>
        </authorList>
    </citation>
    <scope>IDENTIFICATION</scope>
</reference>
<protein>
    <submittedName>
        <fullName evidence="2">Uncharacterized protein</fullName>
    </submittedName>
</protein>
<keyword evidence="3" id="KW-1185">Reference proteome</keyword>
<evidence type="ECO:0000313" key="3">
    <source>
        <dbReference type="Proteomes" id="UP000596661"/>
    </source>
</evidence>
<organism evidence="2 3">
    <name type="scientific">Cannabis sativa</name>
    <name type="common">Hemp</name>
    <name type="synonym">Marijuana</name>
    <dbReference type="NCBI Taxonomy" id="3483"/>
    <lineage>
        <taxon>Eukaryota</taxon>
        <taxon>Viridiplantae</taxon>
        <taxon>Streptophyta</taxon>
        <taxon>Embryophyta</taxon>
        <taxon>Tracheophyta</taxon>
        <taxon>Spermatophyta</taxon>
        <taxon>Magnoliopsida</taxon>
        <taxon>eudicotyledons</taxon>
        <taxon>Gunneridae</taxon>
        <taxon>Pentapetalae</taxon>
        <taxon>rosids</taxon>
        <taxon>fabids</taxon>
        <taxon>Rosales</taxon>
        <taxon>Cannabaceae</taxon>
        <taxon>Cannabis</taxon>
    </lineage>
</organism>
<reference evidence="2" key="1">
    <citation type="submission" date="2018-11" db="EMBL/GenBank/DDBJ databases">
        <authorList>
            <person name="Grassa J C."/>
        </authorList>
    </citation>
    <scope>NUCLEOTIDE SEQUENCE [LARGE SCALE GENOMIC DNA]</scope>
</reference>
<evidence type="ECO:0000256" key="1">
    <source>
        <dbReference type="SAM" id="MobiDB-lite"/>
    </source>
</evidence>
<name>A0A803NFH8_CANSA</name>
<dbReference type="EnsemblPlants" id="evm.model.01.1075">
    <property type="protein sequence ID" value="cds.evm.model.01.1075"/>
    <property type="gene ID" value="evm.TU.01.1075"/>
</dbReference>
<evidence type="ECO:0000313" key="2">
    <source>
        <dbReference type="EnsemblPlants" id="cds.evm.model.01.1075"/>
    </source>
</evidence>
<accession>A0A803NFH8</accession>
<dbReference type="EMBL" id="UZAU01000019">
    <property type="status" value="NOT_ANNOTATED_CDS"/>
    <property type="molecule type" value="Genomic_DNA"/>
</dbReference>
<dbReference type="Gramene" id="evm.model.01.1075">
    <property type="protein sequence ID" value="cds.evm.model.01.1075"/>
    <property type="gene ID" value="evm.TU.01.1075"/>
</dbReference>
<sequence>MGIFRRSGLDPTGQMPPLYLRSGLTRQAEESVSAGPNWAKKVSGRVGPPVYLKSSLTHQAEESVRAKPDRAKKYHRPDPDIPWK</sequence>
<feature type="region of interest" description="Disordered" evidence="1">
    <location>
        <begin position="54"/>
        <end position="84"/>
    </location>
</feature>
<proteinExistence type="predicted"/>